<dbReference type="STRING" id="1236973.JCM9157_2992"/>
<dbReference type="Gene3D" id="3.30.240.20">
    <property type="entry name" value="bsu07140 like domains"/>
    <property type="match status" value="1"/>
</dbReference>
<gene>
    <name evidence="1" type="ORF">JCM9157_2992</name>
</gene>
<sequence>MKDVRIEVLKVLQLTEESLRSRLEQEGILKIESIFLCTLNAERQLHLTYTRKNEKYQRI</sequence>
<name>W4QUK9_HALA3</name>
<dbReference type="EMBL" id="BAUV01000024">
    <property type="protein sequence ID" value="GAE35855.1"/>
    <property type="molecule type" value="Genomic_DNA"/>
</dbReference>
<dbReference type="InterPro" id="IPR023090">
    <property type="entry name" value="UPF0702_alpha/beta_dom_sf"/>
</dbReference>
<dbReference type="AlphaFoldDB" id="W4QUK9"/>
<reference evidence="1 2" key="1">
    <citation type="journal article" date="2014" name="Genome Announc.">
        <title>Draft Genome Sequences of Three Alkaliphilic Bacillus Strains, Bacillus wakoensis JCM 9140T, Bacillus akibai JCM 9157T, and Bacillus hemicellulosilyticus JCM 9152T.</title>
        <authorList>
            <person name="Yuki M."/>
            <person name="Oshima K."/>
            <person name="Suda W."/>
            <person name="Oshida Y."/>
            <person name="Kitamura K."/>
            <person name="Iida T."/>
            <person name="Hattori M."/>
            <person name="Ohkuma M."/>
        </authorList>
    </citation>
    <scope>NUCLEOTIDE SEQUENCE [LARGE SCALE GENOMIC DNA]</scope>
    <source>
        <strain evidence="1 2">JCM 9157</strain>
    </source>
</reference>
<evidence type="ECO:0000313" key="2">
    <source>
        <dbReference type="Proteomes" id="UP000018896"/>
    </source>
</evidence>
<evidence type="ECO:0000313" key="1">
    <source>
        <dbReference type="EMBL" id="GAE35855.1"/>
    </source>
</evidence>
<comment type="caution">
    <text evidence="1">The sequence shown here is derived from an EMBL/GenBank/DDBJ whole genome shotgun (WGS) entry which is preliminary data.</text>
</comment>
<protein>
    <submittedName>
        <fullName evidence="1">Uncharacterized protein</fullName>
    </submittedName>
</protein>
<keyword evidence="2" id="KW-1185">Reference proteome</keyword>
<organism evidence="1 2">
    <name type="scientific">Halalkalibacter akibai (strain ATCC 43226 / DSM 21942 / CIP 109018 / JCM 9157 / 1139)</name>
    <name type="common">Bacillus akibai</name>
    <dbReference type="NCBI Taxonomy" id="1236973"/>
    <lineage>
        <taxon>Bacteria</taxon>
        <taxon>Bacillati</taxon>
        <taxon>Bacillota</taxon>
        <taxon>Bacilli</taxon>
        <taxon>Bacillales</taxon>
        <taxon>Bacillaceae</taxon>
        <taxon>Halalkalibacter</taxon>
    </lineage>
</organism>
<accession>W4QUK9</accession>
<proteinExistence type="predicted"/>
<dbReference type="Proteomes" id="UP000018896">
    <property type="component" value="Unassembled WGS sequence"/>
</dbReference>